<keyword evidence="2" id="KW-1185">Reference proteome</keyword>
<gene>
    <name evidence="1" type="primary">flaF</name>
    <name evidence="1" type="ORF">BVG79_02060</name>
</gene>
<protein>
    <submittedName>
        <fullName evidence="1">Flagellar biogenesis regulator FlaF</fullName>
    </submittedName>
</protein>
<keyword evidence="1" id="KW-0969">Cilium</keyword>
<evidence type="ECO:0000313" key="1">
    <source>
        <dbReference type="EMBL" id="ARO15400.1"/>
    </source>
</evidence>
<dbReference type="STRING" id="92947.BVG79_02060"/>
<organism evidence="1 2">
    <name type="scientific">Ketogulonicigenium robustum</name>
    <dbReference type="NCBI Taxonomy" id="92947"/>
    <lineage>
        <taxon>Bacteria</taxon>
        <taxon>Pseudomonadati</taxon>
        <taxon>Pseudomonadota</taxon>
        <taxon>Alphaproteobacteria</taxon>
        <taxon>Rhodobacterales</taxon>
        <taxon>Roseobacteraceae</taxon>
        <taxon>Ketogulonicigenium</taxon>
    </lineage>
</organism>
<dbReference type="Proteomes" id="UP000242447">
    <property type="component" value="Chromosome"/>
</dbReference>
<dbReference type="Pfam" id="PF07309">
    <property type="entry name" value="FlaF"/>
    <property type="match status" value="1"/>
</dbReference>
<dbReference type="EMBL" id="CP019937">
    <property type="protein sequence ID" value="ARO15400.1"/>
    <property type="molecule type" value="Genomic_DNA"/>
</dbReference>
<reference evidence="1 2" key="1">
    <citation type="submission" date="2017-02" db="EMBL/GenBank/DDBJ databases">
        <title>Ketogulonicigenium robustum SPU B003 Genome sequencing and assembly.</title>
        <authorList>
            <person name="Li Y."/>
            <person name="Liu L."/>
            <person name="Wang C."/>
            <person name="Zhang M."/>
            <person name="Zhang T."/>
            <person name="Zhang Y."/>
        </authorList>
    </citation>
    <scope>NUCLEOTIDE SEQUENCE [LARGE SCALE GENOMIC DNA]</scope>
    <source>
        <strain evidence="1 2">SPU_B003</strain>
    </source>
</reference>
<sequence>MNTIELARSGYGNALVGIRDNRSMEQAVFSRVTSALIAAQESDFAAKAKALHDNRRLWTWLAADVASDQNQLPADLRARIFYLAEFTIDHSSKALREGADLAPLIEVNRAMLQGLAPRATAVREAS</sequence>
<accession>A0A1W6P238</accession>
<dbReference type="AlphaFoldDB" id="A0A1W6P238"/>
<keyword evidence="1" id="KW-0282">Flagellum</keyword>
<keyword evidence="1" id="KW-0966">Cell projection</keyword>
<dbReference type="InterPro" id="IPR010845">
    <property type="entry name" value="FlaF"/>
</dbReference>
<dbReference type="NCBIfam" id="NF009435">
    <property type="entry name" value="PRK12794.1"/>
    <property type="match status" value="1"/>
</dbReference>
<name>A0A1W6P238_9RHOB</name>
<dbReference type="OrthoDB" id="9808944at2"/>
<dbReference type="KEGG" id="kro:BVG79_02060"/>
<dbReference type="GO" id="GO:0044781">
    <property type="term" value="P:bacterial-type flagellum organization"/>
    <property type="evidence" value="ECO:0007669"/>
    <property type="project" value="InterPro"/>
</dbReference>
<evidence type="ECO:0000313" key="2">
    <source>
        <dbReference type="Proteomes" id="UP000242447"/>
    </source>
</evidence>
<dbReference type="RefSeq" id="WP_085786802.1">
    <property type="nucleotide sequence ID" value="NZ_CP019937.1"/>
</dbReference>
<proteinExistence type="predicted"/>